<dbReference type="InterPro" id="IPR057670">
    <property type="entry name" value="SH3_retrovirus"/>
</dbReference>
<feature type="region of interest" description="Disordered" evidence="12">
    <location>
        <begin position="532"/>
        <end position="583"/>
    </location>
</feature>
<dbReference type="AlphaFoldDB" id="A0A6L2MUX3"/>
<gene>
    <name evidence="15" type="ORF">Tci_049651</name>
</gene>
<evidence type="ECO:0000256" key="10">
    <source>
        <dbReference type="ARBA" id="ARBA00023268"/>
    </source>
</evidence>
<feature type="region of interest" description="Disordered" evidence="12">
    <location>
        <begin position="831"/>
        <end position="857"/>
    </location>
</feature>
<feature type="domain" description="Reverse transcriptase Ty1/copia-type" evidence="13">
    <location>
        <begin position="649"/>
        <end position="707"/>
    </location>
</feature>
<feature type="compositionally biased region" description="Basic and acidic residues" evidence="12">
    <location>
        <begin position="1057"/>
        <end position="1082"/>
    </location>
</feature>
<keyword evidence="7" id="KW-0695">RNA-directed DNA polymerase</keyword>
<evidence type="ECO:0000256" key="9">
    <source>
        <dbReference type="ARBA" id="ARBA00023172"/>
    </source>
</evidence>
<dbReference type="Pfam" id="PF25597">
    <property type="entry name" value="SH3_retrovirus"/>
    <property type="match status" value="1"/>
</dbReference>
<evidence type="ECO:0000256" key="4">
    <source>
        <dbReference type="ARBA" id="ARBA00022801"/>
    </source>
</evidence>
<keyword evidence="1" id="KW-0540">Nuclease</keyword>
<dbReference type="GO" id="GO:0003964">
    <property type="term" value="F:RNA-directed DNA polymerase activity"/>
    <property type="evidence" value="ECO:0007669"/>
    <property type="project" value="UniProtKB-KW"/>
</dbReference>
<feature type="compositionally biased region" description="Polar residues" evidence="12">
    <location>
        <begin position="831"/>
        <end position="847"/>
    </location>
</feature>
<keyword evidence="6" id="KW-0229">DNA integration</keyword>
<evidence type="ECO:0000256" key="5">
    <source>
        <dbReference type="ARBA" id="ARBA00022842"/>
    </source>
</evidence>
<evidence type="ECO:0000256" key="11">
    <source>
        <dbReference type="SAM" id="Coils"/>
    </source>
</evidence>
<keyword evidence="8" id="KW-0808">Transferase</keyword>
<comment type="caution">
    <text evidence="15">The sequence shown here is derived from an EMBL/GenBank/DDBJ whole genome shotgun (WGS) entry which is preliminary data.</text>
</comment>
<keyword evidence="4" id="KW-0378">Hydrolase</keyword>
<dbReference type="InterPro" id="IPR039537">
    <property type="entry name" value="Retrotran_Ty1/copia-like"/>
</dbReference>
<keyword evidence="8" id="KW-0548">Nucleotidyltransferase</keyword>
<dbReference type="Gene3D" id="3.30.420.10">
    <property type="entry name" value="Ribonuclease H-like superfamily/Ribonuclease H"/>
    <property type="match status" value="1"/>
</dbReference>
<feature type="domain" description="Retroviral polymerase SH3-like" evidence="14">
    <location>
        <begin position="444"/>
        <end position="499"/>
    </location>
</feature>
<sequence length="1126" mass="127599">MPMLKPGEYELWRMRMEQYIQMVDYSLWEVIENGNAPPITKVVKRVETTIDPLTAEEKAQRRNRESTKRNVPIETPASTTLMSCDGFGGYDWSDQAEEGLGYNVVPPLYTKNFMPSKPDLSGLEEFVNEPIVSEPTVKKLVVETSEAKASADKPKANACHYHQRQIPNQRVVKPNWNNANRVNHHNFPKKTHPSPKRSMVPKATLMRSGLVSVTTARPVNIAQPKTTVNSARPMSNVFNKAHSTVRRPIHKQIAFKNSYVNQKVNTVRSKTVNTARPKAVVNVVQGNVVNDVKALACWVWKPKTKVIDNVSKHNSASITLKKFDYIDAQGRSKVIDSGCLRHMTRNMSYLTVYEEINRGYVAFGGNPKRGKITGRAERRNRILIKAARTMLDDLKLPTTFWAEAINTACYMQNRVLVVKPYNKTPYELFNGRTPSLSFMRLFGCPVTILNTKDHLSKFDGKANEGFFVGYSINSKAFRVFNSRTRIVEENLHIRFNENTPNVAGSGPTWIFDIDALTKSMNYKPVVAGNRSNGNAGTKAFDDADDECQPSSNHRKKVDEVPRQESKCKDQEKENNDNNTNNVNVTGINRVNAVGANSNNELPFDPEMHASKDINTFNFLSNHEDDDQVADMSNLDTTIQVSPTPTARIHKDHPIDQMDVKSTFIYENIEEEVYVCKPLRFEDPDFPDKVYKVKKALYGLHQAPRACTPMETQKPLLKDEDDEEVDVHMYRSMIGSLMYLTSSRPDILFVVCACARYQVNPKVSHLHAVKRIFRKPKTRKTKRKDTELPQTSVPIKYVTDKAVNEEMDDSLERAATTATSLDAEQDRCNIFTTQSKATPNEPSSIETSSGGGPKRQDTMKDTIAQTRILDLEITKTTQALDIESLKRKVKKLEKKQRSITHKLKRLYKVGLSARVESSEDESLGEDDASKHKRIADINADEGITLVNETIKDQGRNNDEDMFGVNNLDGDEVIVENEDVAEQVKEDKGKGIMVEPKPVKKLSKKDQISLDEELAFKIQAEEEEERIAMKRINNFVDYITKLLEESSKKAQAELTQEGSSKRAGDELEQKRSKKQKVEDDKESEELKKCLEIIPDDGDDVTIDATPLSSKSSTIVEYKIHKEWKKSYF</sequence>
<dbReference type="GO" id="GO:0046872">
    <property type="term" value="F:metal ion binding"/>
    <property type="evidence" value="ECO:0007669"/>
    <property type="project" value="UniProtKB-KW"/>
</dbReference>
<evidence type="ECO:0000256" key="7">
    <source>
        <dbReference type="ARBA" id="ARBA00022918"/>
    </source>
</evidence>
<dbReference type="InterPro" id="IPR013103">
    <property type="entry name" value="RVT_2"/>
</dbReference>
<organism evidence="15">
    <name type="scientific">Tanacetum cinerariifolium</name>
    <name type="common">Dalmatian daisy</name>
    <name type="synonym">Chrysanthemum cinerariifolium</name>
    <dbReference type="NCBI Taxonomy" id="118510"/>
    <lineage>
        <taxon>Eukaryota</taxon>
        <taxon>Viridiplantae</taxon>
        <taxon>Streptophyta</taxon>
        <taxon>Embryophyta</taxon>
        <taxon>Tracheophyta</taxon>
        <taxon>Spermatophyta</taxon>
        <taxon>Magnoliopsida</taxon>
        <taxon>eudicotyledons</taxon>
        <taxon>Gunneridae</taxon>
        <taxon>Pentapetalae</taxon>
        <taxon>asterids</taxon>
        <taxon>campanulids</taxon>
        <taxon>Asterales</taxon>
        <taxon>Asteraceae</taxon>
        <taxon>Asteroideae</taxon>
        <taxon>Anthemideae</taxon>
        <taxon>Anthemidinae</taxon>
        <taxon>Tanacetum</taxon>
    </lineage>
</organism>
<dbReference type="SUPFAM" id="SSF53098">
    <property type="entry name" value="Ribonuclease H-like"/>
    <property type="match status" value="1"/>
</dbReference>
<feature type="region of interest" description="Disordered" evidence="12">
    <location>
        <begin position="1047"/>
        <end position="1082"/>
    </location>
</feature>
<reference evidence="15" key="1">
    <citation type="journal article" date="2019" name="Sci. Rep.">
        <title>Draft genome of Tanacetum cinerariifolium, the natural source of mosquito coil.</title>
        <authorList>
            <person name="Yamashiro T."/>
            <person name="Shiraishi A."/>
            <person name="Satake H."/>
            <person name="Nakayama K."/>
        </authorList>
    </citation>
    <scope>NUCLEOTIDE SEQUENCE</scope>
</reference>
<dbReference type="GO" id="GO:0016787">
    <property type="term" value="F:hydrolase activity"/>
    <property type="evidence" value="ECO:0007669"/>
    <property type="project" value="UniProtKB-KW"/>
</dbReference>
<evidence type="ECO:0000256" key="12">
    <source>
        <dbReference type="SAM" id="MobiDB-lite"/>
    </source>
</evidence>
<keyword evidence="8" id="KW-0239">DNA-directed DNA polymerase</keyword>
<evidence type="ECO:0000313" key="15">
    <source>
        <dbReference type="EMBL" id="GEU77673.1"/>
    </source>
</evidence>
<dbReference type="GO" id="GO:0006310">
    <property type="term" value="P:DNA recombination"/>
    <property type="evidence" value="ECO:0007669"/>
    <property type="project" value="UniProtKB-KW"/>
</dbReference>
<keyword evidence="5" id="KW-0460">Magnesium</keyword>
<keyword evidence="10" id="KW-0511">Multifunctional enzyme</keyword>
<keyword evidence="9" id="KW-0233">DNA recombination</keyword>
<proteinExistence type="predicted"/>
<name>A0A6L2MUX3_TANCI</name>
<dbReference type="GO" id="GO:0003887">
    <property type="term" value="F:DNA-directed DNA polymerase activity"/>
    <property type="evidence" value="ECO:0007669"/>
    <property type="project" value="UniProtKB-KW"/>
</dbReference>
<dbReference type="GO" id="GO:0004519">
    <property type="term" value="F:endonuclease activity"/>
    <property type="evidence" value="ECO:0007669"/>
    <property type="project" value="UniProtKB-KW"/>
</dbReference>
<dbReference type="GO" id="GO:0015074">
    <property type="term" value="P:DNA integration"/>
    <property type="evidence" value="ECO:0007669"/>
    <property type="project" value="UniProtKB-KW"/>
</dbReference>
<dbReference type="EMBL" id="BKCJ010007522">
    <property type="protein sequence ID" value="GEU77673.1"/>
    <property type="molecule type" value="Genomic_DNA"/>
</dbReference>
<dbReference type="PANTHER" id="PTHR42648:SF11">
    <property type="entry name" value="TRANSPOSON TY4-P GAG-POL POLYPROTEIN"/>
    <property type="match status" value="1"/>
</dbReference>
<evidence type="ECO:0000256" key="2">
    <source>
        <dbReference type="ARBA" id="ARBA00022723"/>
    </source>
</evidence>
<dbReference type="Pfam" id="PF07727">
    <property type="entry name" value="RVT_2"/>
    <property type="match status" value="1"/>
</dbReference>
<evidence type="ECO:0000259" key="14">
    <source>
        <dbReference type="Pfam" id="PF25597"/>
    </source>
</evidence>
<evidence type="ECO:0000256" key="6">
    <source>
        <dbReference type="ARBA" id="ARBA00022908"/>
    </source>
</evidence>
<keyword evidence="11" id="KW-0175">Coiled coil</keyword>
<feature type="coiled-coil region" evidence="11">
    <location>
        <begin position="874"/>
        <end position="901"/>
    </location>
</feature>
<accession>A0A6L2MUX3</accession>
<dbReference type="GO" id="GO:0003676">
    <property type="term" value="F:nucleic acid binding"/>
    <property type="evidence" value="ECO:0007669"/>
    <property type="project" value="InterPro"/>
</dbReference>
<evidence type="ECO:0000256" key="8">
    <source>
        <dbReference type="ARBA" id="ARBA00022932"/>
    </source>
</evidence>
<feature type="compositionally biased region" description="Basic and acidic residues" evidence="12">
    <location>
        <begin position="556"/>
        <end position="575"/>
    </location>
</feature>
<protein>
    <submittedName>
        <fullName evidence="15">Retrovirus-related Pol polyprotein from transposon TNT 1-94</fullName>
    </submittedName>
</protein>
<keyword evidence="3" id="KW-0255">Endonuclease</keyword>
<evidence type="ECO:0000259" key="13">
    <source>
        <dbReference type="Pfam" id="PF07727"/>
    </source>
</evidence>
<keyword evidence="2" id="KW-0479">Metal-binding</keyword>
<dbReference type="InterPro" id="IPR036397">
    <property type="entry name" value="RNaseH_sf"/>
</dbReference>
<dbReference type="PANTHER" id="PTHR42648">
    <property type="entry name" value="TRANSPOSASE, PUTATIVE-RELATED"/>
    <property type="match status" value="1"/>
</dbReference>
<dbReference type="InterPro" id="IPR012337">
    <property type="entry name" value="RNaseH-like_sf"/>
</dbReference>
<evidence type="ECO:0000256" key="1">
    <source>
        <dbReference type="ARBA" id="ARBA00022722"/>
    </source>
</evidence>
<evidence type="ECO:0000256" key="3">
    <source>
        <dbReference type="ARBA" id="ARBA00022759"/>
    </source>
</evidence>